<dbReference type="EMBL" id="JAOSLC020000003">
    <property type="protein sequence ID" value="MDD7915845.1"/>
    <property type="molecule type" value="Genomic_DNA"/>
</dbReference>
<gene>
    <name evidence="1" type="ORF">N5A56_016075</name>
</gene>
<accession>A0ABT5SCP5</accession>
<protein>
    <recommendedName>
        <fullName evidence="3">RHS repeat protein</fullName>
    </recommendedName>
</protein>
<evidence type="ECO:0000313" key="2">
    <source>
        <dbReference type="Proteomes" id="UP001151478"/>
    </source>
</evidence>
<dbReference type="Proteomes" id="UP001151478">
    <property type="component" value="Unassembled WGS sequence"/>
</dbReference>
<dbReference type="RefSeq" id="WP_265726434.1">
    <property type="nucleotide sequence ID" value="NZ_JAOSLC020000003.1"/>
</dbReference>
<sequence>MKKAILLFLFLFIFIFKNFSQAEKYNLASKKLHKRVRKTIQHYYLYDKESGGFVKKAVNIYRYNSDGNLIETYYLYNSIYSDAKATKKMYNYNSKGLLINTKNVSDHIDKYSSEYKFTYDKKGSLTKKESIYNNGDTSYTTYVNDKKGREISNKSYNKKGKLTSESNTTYNGNKKINIYTGYSSKDGSITGNYTTNYRNNLRTKYLSNGKYSNSKTSYTYDKNDNIIKSVNIGKKKTSETNYDYVYDKKNNWVKKHYRSGKYQYFYFREIYFENGDVTGSSNFDKQFINRLGNFDNVEVVALKKKEKKTSTNKNSSYIKNKTWNFDYVYLSDKVKKLVGTIDLKIKDFGNLKRNSNVDFNIKFKSNNFTFSFIVDDYKELEDKYQWTLTNNKKETGVLYVFKKEKVLKDKGSSNDFYVNGLLTIVEKTKSSMSFYLK</sequence>
<reference evidence="1" key="1">
    <citation type="submission" date="2023-02" db="EMBL/GenBank/DDBJ databases">
        <title>Polaribacter ponticola sp. nov., isolated from seawater.</title>
        <authorList>
            <person name="Baek J.H."/>
            <person name="Kim J.M."/>
            <person name="Choi D.G."/>
            <person name="Jeon C.O."/>
        </authorList>
    </citation>
    <scope>NUCLEOTIDE SEQUENCE</scope>
    <source>
        <strain evidence="1">MSW5</strain>
    </source>
</reference>
<dbReference type="Gene3D" id="2.180.10.10">
    <property type="entry name" value="RHS repeat-associated core"/>
    <property type="match status" value="1"/>
</dbReference>
<proteinExistence type="predicted"/>
<evidence type="ECO:0000313" key="1">
    <source>
        <dbReference type="EMBL" id="MDD7915845.1"/>
    </source>
</evidence>
<evidence type="ECO:0008006" key="3">
    <source>
        <dbReference type="Google" id="ProtNLM"/>
    </source>
</evidence>
<comment type="caution">
    <text evidence="1">The sequence shown here is derived from an EMBL/GenBank/DDBJ whole genome shotgun (WGS) entry which is preliminary data.</text>
</comment>
<keyword evidence="2" id="KW-1185">Reference proteome</keyword>
<organism evidence="1 2">
    <name type="scientific">Polaribacter ponticola</name>
    <dbReference type="NCBI Taxonomy" id="2978475"/>
    <lineage>
        <taxon>Bacteria</taxon>
        <taxon>Pseudomonadati</taxon>
        <taxon>Bacteroidota</taxon>
        <taxon>Flavobacteriia</taxon>
        <taxon>Flavobacteriales</taxon>
        <taxon>Flavobacteriaceae</taxon>
    </lineage>
</organism>
<name>A0ABT5SCP5_9FLAO</name>